<evidence type="ECO:0000313" key="1">
    <source>
        <dbReference type="EMBL" id="RCN41767.1"/>
    </source>
</evidence>
<protein>
    <submittedName>
        <fullName evidence="1">Uncharacterized protein</fullName>
    </submittedName>
</protein>
<keyword evidence="2" id="KW-1185">Reference proteome</keyword>
<dbReference type="EMBL" id="JOJR01000222">
    <property type="protein sequence ID" value="RCN41767.1"/>
    <property type="molecule type" value="Genomic_DNA"/>
</dbReference>
<accession>A0A368GG11</accession>
<organism evidence="1 2">
    <name type="scientific">Ancylostoma caninum</name>
    <name type="common">Dog hookworm</name>
    <dbReference type="NCBI Taxonomy" id="29170"/>
    <lineage>
        <taxon>Eukaryota</taxon>
        <taxon>Metazoa</taxon>
        <taxon>Ecdysozoa</taxon>
        <taxon>Nematoda</taxon>
        <taxon>Chromadorea</taxon>
        <taxon>Rhabditida</taxon>
        <taxon>Rhabditina</taxon>
        <taxon>Rhabditomorpha</taxon>
        <taxon>Strongyloidea</taxon>
        <taxon>Ancylostomatidae</taxon>
        <taxon>Ancylostomatinae</taxon>
        <taxon>Ancylostoma</taxon>
    </lineage>
</organism>
<dbReference type="Proteomes" id="UP000252519">
    <property type="component" value="Unassembled WGS sequence"/>
</dbReference>
<name>A0A368GG11_ANCCA</name>
<reference evidence="1 2" key="1">
    <citation type="submission" date="2014-10" db="EMBL/GenBank/DDBJ databases">
        <title>Draft genome of the hookworm Ancylostoma caninum.</title>
        <authorList>
            <person name="Mitreva M."/>
        </authorList>
    </citation>
    <scope>NUCLEOTIDE SEQUENCE [LARGE SCALE GENOMIC DNA]</scope>
    <source>
        <strain evidence="1 2">Baltimore</strain>
    </source>
</reference>
<gene>
    <name evidence="1" type="ORF">ANCCAN_12253</name>
</gene>
<comment type="caution">
    <text evidence="1">The sequence shown here is derived from an EMBL/GenBank/DDBJ whole genome shotgun (WGS) entry which is preliminary data.</text>
</comment>
<dbReference type="AlphaFoldDB" id="A0A368GG11"/>
<proteinExistence type="predicted"/>
<dbReference type="OrthoDB" id="5903440at2759"/>
<sequence length="112" mass="12786">MFVICEEIKRQQAGILKTYEFIGVDPKCGTPGLTPGLRQKILEFHKEAKSLQWDCGLEQKAHDAITEDGVDYNKIGGRVNEYTEMPKGMETDVEEALDYWWNKDPRDGHANV</sequence>
<evidence type="ECO:0000313" key="2">
    <source>
        <dbReference type="Proteomes" id="UP000252519"/>
    </source>
</evidence>